<sequence length="410" mass="47496">MKVAVFIAEELPSNGGSYTFTSEIINSLIKLASESSHTFLVFGWQKEIPQQFLGAKNICYISLWDGITKSWLYGLNVILNTIFQKLRYPKTKFKIENWYENFILLRPLQKHEIDIIWNICPYSLTTKIPNIVTVWDLQHRMQPYFPEVSTEGWKWDEREQYYLKTLKRASFIITGTNTAKTEIERFYEVPSERIKVLPLPTPQFALNPALRNDKSIRDKYNLTDEYLYYPAQFWPHKNHANLLLAVKLLKDKYDLKFSVVFTGSDKGNKEYIREMAAKLDISLQVHFLGFIPQEDLISLYQNAFALTFVTFFGPDNLPPLEAFALGCPVVASKVSGATEQLQDAALLVDPKNPEDIALAIKSLWDDISLRQTLVQRGFLRASQWSQEDYVKGIFSILDEFATIRRCWGQK</sequence>
<evidence type="ECO:0000313" key="3">
    <source>
        <dbReference type="Proteomes" id="UP000729701"/>
    </source>
</evidence>
<organism evidence="2 3">
    <name type="scientific">Cyanomargarita calcarea GSE-NOS-MK-12-04C</name>
    <dbReference type="NCBI Taxonomy" id="2839659"/>
    <lineage>
        <taxon>Bacteria</taxon>
        <taxon>Bacillati</taxon>
        <taxon>Cyanobacteriota</taxon>
        <taxon>Cyanophyceae</taxon>
        <taxon>Nostocales</taxon>
        <taxon>Cyanomargaritaceae</taxon>
        <taxon>Cyanomargarita</taxon>
    </lineage>
</organism>
<reference evidence="2" key="2">
    <citation type="journal article" date="2022" name="Microbiol. Resour. Announc.">
        <title>Metagenome Sequencing to Explore Phylogenomics of Terrestrial Cyanobacteria.</title>
        <authorList>
            <person name="Ward R.D."/>
            <person name="Stajich J.E."/>
            <person name="Johansen J.R."/>
            <person name="Huntemann M."/>
            <person name="Clum A."/>
            <person name="Foster B."/>
            <person name="Foster B."/>
            <person name="Roux S."/>
            <person name="Palaniappan K."/>
            <person name="Varghese N."/>
            <person name="Mukherjee S."/>
            <person name="Reddy T.B.K."/>
            <person name="Daum C."/>
            <person name="Copeland A."/>
            <person name="Chen I.A."/>
            <person name="Ivanova N.N."/>
            <person name="Kyrpides N.C."/>
            <person name="Shapiro N."/>
            <person name="Eloe-Fadrosh E.A."/>
            <person name="Pietrasiak N."/>
        </authorList>
    </citation>
    <scope>NUCLEOTIDE SEQUENCE</scope>
    <source>
        <strain evidence="2">GSE-NOS-MK-12-04C</strain>
    </source>
</reference>
<dbReference type="Gene3D" id="3.40.50.2000">
    <property type="entry name" value="Glycogen Phosphorylase B"/>
    <property type="match status" value="2"/>
</dbReference>
<accession>A0A951UTI3</accession>
<dbReference type="SUPFAM" id="SSF53756">
    <property type="entry name" value="UDP-Glycosyltransferase/glycogen phosphorylase"/>
    <property type="match status" value="1"/>
</dbReference>
<dbReference type="AlphaFoldDB" id="A0A951UTI3"/>
<dbReference type="Proteomes" id="UP000729701">
    <property type="component" value="Unassembled WGS sequence"/>
</dbReference>
<name>A0A951UTI3_9CYAN</name>
<dbReference type="InterPro" id="IPR001296">
    <property type="entry name" value="Glyco_trans_1"/>
</dbReference>
<gene>
    <name evidence="2" type="ORF">KME60_14315</name>
</gene>
<dbReference type="GO" id="GO:0016757">
    <property type="term" value="F:glycosyltransferase activity"/>
    <property type="evidence" value="ECO:0007669"/>
    <property type="project" value="InterPro"/>
</dbReference>
<dbReference type="CDD" id="cd03809">
    <property type="entry name" value="GT4_MtfB-like"/>
    <property type="match status" value="1"/>
</dbReference>
<dbReference type="PANTHER" id="PTHR46401">
    <property type="entry name" value="GLYCOSYLTRANSFERASE WBBK-RELATED"/>
    <property type="match status" value="1"/>
</dbReference>
<comment type="caution">
    <text evidence="2">The sequence shown here is derived from an EMBL/GenBank/DDBJ whole genome shotgun (WGS) entry which is preliminary data.</text>
</comment>
<protein>
    <submittedName>
        <fullName evidence="2">Glycosyltransferase family 4 protein</fullName>
    </submittedName>
</protein>
<dbReference type="EMBL" id="JAHHGZ010000013">
    <property type="protein sequence ID" value="MBW4668561.1"/>
    <property type="molecule type" value="Genomic_DNA"/>
</dbReference>
<dbReference type="Pfam" id="PF00534">
    <property type="entry name" value="Glycos_transf_1"/>
    <property type="match status" value="1"/>
</dbReference>
<reference evidence="2" key="1">
    <citation type="submission" date="2021-05" db="EMBL/GenBank/DDBJ databases">
        <authorList>
            <person name="Pietrasiak N."/>
            <person name="Ward R."/>
            <person name="Stajich J.E."/>
            <person name="Kurbessoian T."/>
        </authorList>
    </citation>
    <scope>NUCLEOTIDE SEQUENCE</scope>
    <source>
        <strain evidence="2">GSE-NOS-MK-12-04C</strain>
    </source>
</reference>
<evidence type="ECO:0000313" key="2">
    <source>
        <dbReference type="EMBL" id="MBW4668561.1"/>
    </source>
</evidence>
<proteinExistence type="predicted"/>
<evidence type="ECO:0000259" key="1">
    <source>
        <dbReference type="Pfam" id="PF00534"/>
    </source>
</evidence>
<dbReference type="PANTHER" id="PTHR46401:SF8">
    <property type="entry name" value="BLL6006 PROTEIN"/>
    <property type="match status" value="1"/>
</dbReference>
<feature type="domain" description="Glycosyl transferase family 1" evidence="1">
    <location>
        <begin position="218"/>
        <end position="377"/>
    </location>
</feature>